<keyword evidence="3" id="KW-1185">Reference proteome</keyword>
<gene>
    <name evidence="2" type="ORF">Sar04_47390</name>
</gene>
<proteinExistence type="predicted"/>
<evidence type="ECO:0000256" key="1">
    <source>
        <dbReference type="SAM" id="MobiDB-lite"/>
    </source>
</evidence>
<evidence type="ECO:0000313" key="3">
    <source>
        <dbReference type="Proteomes" id="UP000677457"/>
    </source>
</evidence>
<name>A0ABQ4K0K1_SALAC</name>
<organism evidence="2 3">
    <name type="scientific">Salinispora arenicola</name>
    <dbReference type="NCBI Taxonomy" id="168697"/>
    <lineage>
        <taxon>Bacteria</taxon>
        <taxon>Bacillati</taxon>
        <taxon>Actinomycetota</taxon>
        <taxon>Actinomycetes</taxon>
        <taxon>Micromonosporales</taxon>
        <taxon>Micromonosporaceae</taxon>
        <taxon>Salinispora</taxon>
    </lineage>
</organism>
<comment type="caution">
    <text evidence="2">The sequence shown here is derived from an EMBL/GenBank/DDBJ whole genome shotgun (WGS) entry which is preliminary data.</text>
</comment>
<evidence type="ECO:0000313" key="2">
    <source>
        <dbReference type="EMBL" id="GIM88003.1"/>
    </source>
</evidence>
<accession>A0ABQ4K0K1</accession>
<dbReference type="Proteomes" id="UP000677457">
    <property type="component" value="Unassembled WGS sequence"/>
</dbReference>
<dbReference type="EMBL" id="BOQM01000054">
    <property type="protein sequence ID" value="GIM88003.1"/>
    <property type="molecule type" value="Genomic_DNA"/>
</dbReference>
<protein>
    <submittedName>
        <fullName evidence="2">Uncharacterized protein</fullName>
    </submittedName>
</protein>
<reference evidence="2 3" key="1">
    <citation type="submission" date="2021-03" db="EMBL/GenBank/DDBJ databases">
        <title>Whole genome shotgun sequence of Salinispora arenicola NBRC 105043.</title>
        <authorList>
            <person name="Komaki H."/>
            <person name="Tamura T."/>
        </authorList>
    </citation>
    <scope>NUCLEOTIDE SEQUENCE [LARGE SCALE GENOMIC DNA]</scope>
    <source>
        <strain evidence="2 3">NBRC 105043</strain>
    </source>
</reference>
<sequence>MAELAAPGDEAVQDNGSVPGVDQCRGDGAADESGSARNEYLHAMSSTLKGFVRVRWNEAESATGLRDPA</sequence>
<feature type="region of interest" description="Disordered" evidence="1">
    <location>
        <begin position="1"/>
        <end position="37"/>
    </location>
</feature>